<dbReference type="KEGG" id="clec:106664159"/>
<dbReference type="InterPro" id="IPR036291">
    <property type="entry name" value="NAD(P)-bd_dom_sf"/>
</dbReference>
<dbReference type="RefSeq" id="XP_014245098.1">
    <property type="nucleotide sequence ID" value="XM_014389612.2"/>
</dbReference>
<dbReference type="GO" id="GO:0016491">
    <property type="term" value="F:oxidoreductase activity"/>
    <property type="evidence" value="ECO:0007669"/>
    <property type="project" value="UniProtKB-KW"/>
</dbReference>
<proteinExistence type="predicted"/>
<keyword evidence="1" id="KW-0560">Oxidoreductase</keyword>
<evidence type="ECO:0000256" key="2">
    <source>
        <dbReference type="SAM" id="Phobius"/>
    </source>
</evidence>
<evidence type="ECO:0000313" key="3">
    <source>
        <dbReference type="EnsemblMetazoa" id="XP_014245098.1"/>
    </source>
</evidence>
<dbReference type="Proteomes" id="UP000494040">
    <property type="component" value="Unassembled WGS sequence"/>
</dbReference>
<evidence type="ECO:0000256" key="1">
    <source>
        <dbReference type="ARBA" id="ARBA00023002"/>
    </source>
</evidence>
<dbReference type="PANTHER" id="PTHR43157">
    <property type="entry name" value="PHOSPHATIDYLINOSITOL-GLYCAN BIOSYNTHESIS CLASS F PROTEIN-RELATED"/>
    <property type="match status" value="1"/>
</dbReference>
<accession>A0A8I6RHG5</accession>
<dbReference type="PANTHER" id="PTHR43157:SF31">
    <property type="entry name" value="PHOSPHATIDYLINOSITOL-GLYCAN BIOSYNTHESIS CLASS F PROTEIN"/>
    <property type="match status" value="1"/>
</dbReference>
<dbReference type="CDD" id="cd05327">
    <property type="entry name" value="retinol-DH_like_SDR_c_like"/>
    <property type="match status" value="1"/>
</dbReference>
<reference evidence="3" key="1">
    <citation type="submission" date="2022-01" db="UniProtKB">
        <authorList>
            <consortium name="EnsemblMetazoa"/>
        </authorList>
    </citation>
    <scope>IDENTIFICATION</scope>
</reference>
<dbReference type="Pfam" id="PF00106">
    <property type="entry name" value="adh_short"/>
    <property type="match status" value="1"/>
</dbReference>
<dbReference type="Gene3D" id="3.40.50.720">
    <property type="entry name" value="NAD(P)-binding Rossmann-like Domain"/>
    <property type="match status" value="1"/>
</dbReference>
<dbReference type="EnsemblMetazoa" id="XM_014389612.2">
    <property type="protein sequence ID" value="XP_014245098.1"/>
    <property type="gene ID" value="LOC106664159"/>
</dbReference>
<dbReference type="SUPFAM" id="SSF51735">
    <property type="entry name" value="NAD(P)-binding Rossmann-fold domains"/>
    <property type="match status" value="1"/>
</dbReference>
<keyword evidence="2" id="KW-0472">Membrane</keyword>
<dbReference type="GeneID" id="106664159"/>
<keyword evidence="2" id="KW-0812">Transmembrane</keyword>
<keyword evidence="4" id="KW-1185">Reference proteome</keyword>
<dbReference type="AlphaFoldDB" id="A0A8I6RHG5"/>
<organism evidence="3 4">
    <name type="scientific">Cimex lectularius</name>
    <name type="common">Bed bug</name>
    <name type="synonym">Acanthia lectularia</name>
    <dbReference type="NCBI Taxonomy" id="79782"/>
    <lineage>
        <taxon>Eukaryota</taxon>
        <taxon>Metazoa</taxon>
        <taxon>Ecdysozoa</taxon>
        <taxon>Arthropoda</taxon>
        <taxon>Hexapoda</taxon>
        <taxon>Insecta</taxon>
        <taxon>Pterygota</taxon>
        <taxon>Neoptera</taxon>
        <taxon>Paraneoptera</taxon>
        <taxon>Hemiptera</taxon>
        <taxon>Heteroptera</taxon>
        <taxon>Panheteroptera</taxon>
        <taxon>Cimicomorpha</taxon>
        <taxon>Cimicidae</taxon>
        <taxon>Cimex</taxon>
    </lineage>
</organism>
<dbReference type="OrthoDB" id="191139at2759"/>
<keyword evidence="2" id="KW-1133">Transmembrane helix</keyword>
<protein>
    <recommendedName>
        <fullName evidence="5">Dehydrogenase</fullName>
    </recommendedName>
</protein>
<evidence type="ECO:0000313" key="4">
    <source>
        <dbReference type="Proteomes" id="UP000494040"/>
    </source>
</evidence>
<evidence type="ECO:0008006" key="5">
    <source>
        <dbReference type="Google" id="ProtNLM"/>
    </source>
</evidence>
<dbReference type="PRINTS" id="PR00081">
    <property type="entry name" value="GDHRDH"/>
</dbReference>
<sequence>MANLEKLLQKFSFYLYYFVYEIFYYLIGSLAIVEDIVYRKRNKCSLQKRTGEVAIVTGGARGIGLSLVKNLLMCDMTVIIGCRKTTAGEVAIDKLRTAGLNSGLAKVIELDLMSLKSVKDFAHKVKSEFEAISLMINNAGIMFPPYIESEDGYESQWQVNYLAPFLLTHLLLPAFEHAGEVSGKNARIVNVTSCAHVVSLPINFDNINKKDYYIPSAVYAQSKLAQILFSMELDNYLKTKQSKVRVLSVHPGIVNTDLFNGTLLKTIFPWLLKYICKDVEEGATSVLYPCLSPTLENVGGVYISNCQLKNPSSLAKDKALQAKLFQHSLNALNIKEFGVAISSN</sequence>
<dbReference type="OMA" id="KMIDPGH"/>
<feature type="transmembrane region" description="Helical" evidence="2">
    <location>
        <begin position="14"/>
        <end position="33"/>
    </location>
</feature>
<name>A0A8I6RHG5_CIMLE</name>
<dbReference type="InterPro" id="IPR002347">
    <property type="entry name" value="SDR_fam"/>
</dbReference>